<proteinExistence type="predicted"/>
<dbReference type="EMBL" id="CAJHJT010000001">
    <property type="protein sequence ID" value="CAD6991668.1"/>
    <property type="molecule type" value="Genomic_DNA"/>
</dbReference>
<comment type="caution">
    <text evidence="9">The sequence shown here is derived from an EMBL/GenBank/DDBJ whole genome shotgun (WGS) entry which is preliminary data.</text>
</comment>
<evidence type="ECO:0000256" key="6">
    <source>
        <dbReference type="RuleBase" id="RU000682"/>
    </source>
</evidence>
<keyword evidence="10" id="KW-1185">Reference proteome</keyword>
<feature type="region of interest" description="Disordered" evidence="7">
    <location>
        <begin position="328"/>
        <end position="380"/>
    </location>
</feature>
<keyword evidence="3 5" id="KW-0371">Homeobox</keyword>
<evidence type="ECO:0000256" key="4">
    <source>
        <dbReference type="ARBA" id="ARBA00023242"/>
    </source>
</evidence>
<dbReference type="InterPro" id="IPR009057">
    <property type="entry name" value="Homeodomain-like_sf"/>
</dbReference>
<keyword evidence="4 5" id="KW-0539">Nucleus</keyword>
<evidence type="ECO:0000313" key="10">
    <source>
        <dbReference type="Proteomes" id="UP000606786"/>
    </source>
</evidence>
<dbReference type="OrthoDB" id="6159439at2759"/>
<keyword evidence="2 5" id="KW-0238">DNA-binding</keyword>
<gene>
    <name evidence="9" type="ORF">CCAP1982_LOCUS581</name>
</gene>
<dbReference type="FunFam" id="1.10.10.60:FF:000252">
    <property type="entry name" value="Retinal homeobox protein Rx-B"/>
    <property type="match status" value="1"/>
</dbReference>
<dbReference type="GO" id="GO:0000981">
    <property type="term" value="F:DNA-binding transcription factor activity, RNA polymerase II-specific"/>
    <property type="evidence" value="ECO:0007669"/>
    <property type="project" value="InterPro"/>
</dbReference>
<feature type="region of interest" description="Disordered" evidence="7">
    <location>
        <begin position="533"/>
        <end position="561"/>
    </location>
</feature>
<dbReference type="InterPro" id="IPR001356">
    <property type="entry name" value="HD"/>
</dbReference>
<evidence type="ECO:0000256" key="3">
    <source>
        <dbReference type="ARBA" id="ARBA00023155"/>
    </source>
</evidence>
<feature type="domain" description="Homeobox" evidence="8">
    <location>
        <begin position="374"/>
        <end position="434"/>
    </location>
</feature>
<name>A0A811TZV6_CERCA</name>
<dbReference type="Gene3D" id="1.10.10.60">
    <property type="entry name" value="Homeodomain-like"/>
    <property type="match status" value="1"/>
</dbReference>
<evidence type="ECO:0000259" key="8">
    <source>
        <dbReference type="PROSITE" id="PS50071"/>
    </source>
</evidence>
<sequence length="700" mass="74748">MLDTNFCVSSEAVSDFQVSMEHTTFDDQIFNDFSGPLSPLGAKPLTPAGVGVGAAGTHGLHPVMIGLPANSVLQHNSNGEMCNQRLPNCNTLLPGGSPKLDPYKTTDYGQKLEYSAVNKMGCYSPTQKYEYITTITSNSNNQHKLEHHSAHAQQYSATPPPPPSTAGMGSPNGLMHHHKQLHNQHQPQLLGDYHAHIPSNNNNGKIDYSANSAAAAAKMEYEQHMQQLYGSSPHHTPHPHDGNAGTVTLNGNESAQQANSLISGNMSHNGGTDGVLINTNNGTTSVVGVTITGATLAQANGSTNNQSLSGSNNKHKKSDEMCQMTAINTNNGDVNSSGGGGCGANANGNTNGPQPSTPSSKAKNDKKKGDPNGIKKKKTRTTFTAYQLEELERAFERAPYPDVFAREELAIKLNLSESRVQVWFQNRRAKWRRHDPPRKTGYIKTSTPPTSSMNTTLGPPFATFPQTTTVTPPGSMDSWTSYQPPYELSPQFSLLSPAASPYGTYSSQYGTYVHESQLFPMRHFEYGSPPRLEMGGPSSSADDGSAPHKIHMTDSGYGPSTIDEAAAASAHMTDHNVVVMHHQVTSNGNKYLTNEEAKYVSVGGVSHALSPLDAHHANGGCHVTDTQTHPHDGNLHMKQQHYGSIVAGSVGSQGVEDGACNDGTTSSLQTVIKNEDNVSAGPGQGGSNVTHSYVLPPFLH</sequence>
<accession>A0A811TZV6</accession>
<dbReference type="GO" id="GO:0000977">
    <property type="term" value="F:RNA polymerase II transcription regulatory region sequence-specific DNA binding"/>
    <property type="evidence" value="ECO:0007669"/>
    <property type="project" value="TreeGrafter"/>
</dbReference>
<evidence type="ECO:0000313" key="9">
    <source>
        <dbReference type="EMBL" id="CAD6991668.1"/>
    </source>
</evidence>
<dbReference type="GO" id="GO:0005634">
    <property type="term" value="C:nucleus"/>
    <property type="evidence" value="ECO:0007669"/>
    <property type="project" value="UniProtKB-SubCell"/>
</dbReference>
<feature type="compositionally biased region" description="Low complexity" evidence="7">
    <location>
        <begin position="535"/>
        <end position="544"/>
    </location>
</feature>
<feature type="region of interest" description="Disordered" evidence="7">
    <location>
        <begin position="229"/>
        <end position="250"/>
    </location>
</feature>
<reference evidence="9" key="1">
    <citation type="submission" date="2020-11" db="EMBL/GenBank/DDBJ databases">
        <authorList>
            <person name="Whitehead M."/>
        </authorList>
    </citation>
    <scope>NUCLEOTIDE SEQUENCE</scope>
    <source>
        <strain evidence="9">EGII</strain>
    </source>
</reference>
<comment type="subcellular location">
    <subcellularLocation>
        <location evidence="1 5 6">Nucleus</location>
    </subcellularLocation>
</comment>
<evidence type="ECO:0000256" key="7">
    <source>
        <dbReference type="SAM" id="MobiDB-lite"/>
    </source>
</evidence>
<dbReference type="SUPFAM" id="SSF46689">
    <property type="entry name" value="Homeodomain-like"/>
    <property type="match status" value="1"/>
</dbReference>
<dbReference type="CDD" id="cd00086">
    <property type="entry name" value="homeodomain"/>
    <property type="match status" value="1"/>
</dbReference>
<dbReference type="PANTHER" id="PTHR24329:SF543">
    <property type="entry name" value="FI01017P-RELATED"/>
    <property type="match status" value="1"/>
</dbReference>
<evidence type="ECO:0000256" key="1">
    <source>
        <dbReference type="ARBA" id="ARBA00004123"/>
    </source>
</evidence>
<dbReference type="Proteomes" id="UP000606786">
    <property type="component" value="Unassembled WGS sequence"/>
</dbReference>
<dbReference type="SMART" id="SM00389">
    <property type="entry name" value="HOX"/>
    <property type="match status" value="1"/>
</dbReference>
<organism evidence="9 10">
    <name type="scientific">Ceratitis capitata</name>
    <name type="common">Mediterranean fruit fly</name>
    <name type="synonym">Tephritis capitata</name>
    <dbReference type="NCBI Taxonomy" id="7213"/>
    <lineage>
        <taxon>Eukaryota</taxon>
        <taxon>Metazoa</taxon>
        <taxon>Ecdysozoa</taxon>
        <taxon>Arthropoda</taxon>
        <taxon>Hexapoda</taxon>
        <taxon>Insecta</taxon>
        <taxon>Pterygota</taxon>
        <taxon>Neoptera</taxon>
        <taxon>Endopterygota</taxon>
        <taxon>Diptera</taxon>
        <taxon>Brachycera</taxon>
        <taxon>Muscomorpha</taxon>
        <taxon>Tephritoidea</taxon>
        <taxon>Tephritidae</taxon>
        <taxon>Ceratitis</taxon>
        <taxon>Ceratitis</taxon>
    </lineage>
</organism>
<protein>
    <submittedName>
        <fullName evidence="9">(Mediterranean fruit fly) hypothetical protein</fullName>
    </submittedName>
</protein>
<feature type="region of interest" description="Disordered" evidence="7">
    <location>
        <begin position="142"/>
        <end position="185"/>
    </location>
</feature>
<dbReference type="InterPro" id="IPR050649">
    <property type="entry name" value="Paired_Homeobox_TFs"/>
</dbReference>
<dbReference type="PROSITE" id="PS50071">
    <property type="entry name" value="HOMEOBOX_2"/>
    <property type="match status" value="1"/>
</dbReference>
<dbReference type="Pfam" id="PF00046">
    <property type="entry name" value="Homeodomain"/>
    <property type="match status" value="1"/>
</dbReference>
<dbReference type="AlphaFoldDB" id="A0A811TZV6"/>
<feature type="DNA-binding region" description="Homeobox" evidence="5">
    <location>
        <begin position="376"/>
        <end position="435"/>
    </location>
</feature>
<evidence type="ECO:0000256" key="2">
    <source>
        <dbReference type="ARBA" id="ARBA00023125"/>
    </source>
</evidence>
<evidence type="ECO:0000256" key="5">
    <source>
        <dbReference type="PROSITE-ProRule" id="PRU00108"/>
    </source>
</evidence>
<dbReference type="PANTHER" id="PTHR24329">
    <property type="entry name" value="HOMEOBOX PROTEIN ARISTALESS"/>
    <property type="match status" value="1"/>
</dbReference>
<dbReference type="InterPro" id="IPR017970">
    <property type="entry name" value="Homeobox_CS"/>
</dbReference>
<dbReference type="PROSITE" id="PS00027">
    <property type="entry name" value="HOMEOBOX_1"/>
    <property type="match status" value="1"/>
</dbReference>
<feature type="region of interest" description="Disordered" evidence="7">
    <location>
        <begin position="434"/>
        <end position="453"/>
    </location>
</feature>